<evidence type="ECO:0000313" key="2">
    <source>
        <dbReference type="Proteomes" id="UP001165366"/>
    </source>
</evidence>
<reference evidence="1" key="1">
    <citation type="submission" date="2022-01" db="EMBL/GenBank/DDBJ databases">
        <authorList>
            <person name="Wang Y."/>
        </authorList>
    </citation>
    <scope>NUCLEOTIDE SEQUENCE</scope>
    <source>
        <strain evidence="1">WB101</strain>
    </source>
</reference>
<dbReference type="EMBL" id="JAKLWS010000020">
    <property type="protein sequence ID" value="MCG2589756.1"/>
    <property type="molecule type" value="Genomic_DNA"/>
</dbReference>
<sequence>MENPLLRGDRWRQNGAAGFAKAGVCSKAPAANPAIPPYQRPSTHP</sequence>
<comment type="caution">
    <text evidence="1">The sequence shown here is derived from an EMBL/GenBank/DDBJ whole genome shotgun (WGS) entry which is preliminary data.</text>
</comment>
<gene>
    <name evidence="1" type="ORF">L6773_14340</name>
</gene>
<protein>
    <submittedName>
        <fullName evidence="1">Uncharacterized protein</fullName>
    </submittedName>
</protein>
<accession>A0ABS9KFY4</accession>
<proteinExistence type="predicted"/>
<reference evidence="1" key="2">
    <citation type="submission" date="2024-05" db="EMBL/GenBank/DDBJ databases">
        <title>Rhodohalobacter halophilus gen. nov., sp. nov., a moderately halophilic member of the family Balneolaceae.</title>
        <authorList>
            <person name="Xia J."/>
        </authorList>
    </citation>
    <scope>NUCLEOTIDE SEQUENCE</scope>
    <source>
        <strain evidence="1">WB101</strain>
    </source>
</reference>
<dbReference type="Proteomes" id="UP001165366">
    <property type="component" value="Unassembled WGS sequence"/>
</dbReference>
<organism evidence="1 2">
    <name type="scientific">Rhodohalobacter sulfatireducens</name>
    <dbReference type="NCBI Taxonomy" id="2911366"/>
    <lineage>
        <taxon>Bacteria</taxon>
        <taxon>Pseudomonadati</taxon>
        <taxon>Balneolota</taxon>
        <taxon>Balneolia</taxon>
        <taxon>Balneolales</taxon>
        <taxon>Balneolaceae</taxon>
        <taxon>Rhodohalobacter</taxon>
    </lineage>
</organism>
<name>A0ABS9KFY4_9BACT</name>
<evidence type="ECO:0000313" key="1">
    <source>
        <dbReference type="EMBL" id="MCG2589756.1"/>
    </source>
</evidence>
<keyword evidence="2" id="KW-1185">Reference proteome</keyword>